<organism evidence="2 3">
    <name type="scientific">Microbacterium elymi</name>
    <dbReference type="NCBI Taxonomy" id="2909587"/>
    <lineage>
        <taxon>Bacteria</taxon>
        <taxon>Bacillati</taxon>
        <taxon>Actinomycetota</taxon>
        <taxon>Actinomycetes</taxon>
        <taxon>Micrococcales</taxon>
        <taxon>Microbacteriaceae</taxon>
        <taxon>Microbacterium</taxon>
    </lineage>
</organism>
<keyword evidence="1" id="KW-0472">Membrane</keyword>
<evidence type="ECO:0000313" key="2">
    <source>
        <dbReference type="EMBL" id="UUT36658.1"/>
    </source>
</evidence>
<keyword evidence="3" id="KW-1185">Reference proteome</keyword>
<evidence type="ECO:0000313" key="3">
    <source>
        <dbReference type="Proteomes" id="UP001054811"/>
    </source>
</evidence>
<feature type="transmembrane region" description="Helical" evidence="1">
    <location>
        <begin position="42"/>
        <end position="61"/>
    </location>
</feature>
<name>A0ABY5NNB1_9MICO</name>
<sequence>MRRSAALVGAAILALIVWLIAVPVLGLTPEVGAGATAQTIGPLAIVIVPLLAGGVAWALLAGLERMSRRGRRTWQIIGWAVLAVSLLGPLLMGATGGVLVALLIMHVLVGATLILGLAQTAPAAR</sequence>
<accession>A0ABY5NNB1</accession>
<reference evidence="2" key="1">
    <citation type="submission" date="2022-01" db="EMBL/GenBank/DDBJ databases">
        <title>Microbacterium eymi and Microbacterium rhizovicinus sp. nov., isolated from the rhizospheric soil of Elymus tsukushiensis, a plant native to the Dokdo Islands, Republic of Korea.</title>
        <authorList>
            <person name="Hwang Y.J."/>
        </authorList>
    </citation>
    <scope>NUCLEOTIDE SEQUENCE</scope>
    <source>
        <strain evidence="2">KUDC0405</strain>
    </source>
</reference>
<dbReference type="InterPro" id="IPR045713">
    <property type="entry name" value="DUF6069"/>
</dbReference>
<dbReference type="Pfam" id="PF19545">
    <property type="entry name" value="DUF6069"/>
    <property type="match status" value="1"/>
</dbReference>
<proteinExistence type="predicted"/>
<dbReference type="Proteomes" id="UP001054811">
    <property type="component" value="Chromosome"/>
</dbReference>
<evidence type="ECO:0000256" key="1">
    <source>
        <dbReference type="SAM" id="Phobius"/>
    </source>
</evidence>
<dbReference type="EMBL" id="CP091139">
    <property type="protein sequence ID" value="UUT36658.1"/>
    <property type="molecule type" value="Genomic_DNA"/>
</dbReference>
<keyword evidence="1" id="KW-0812">Transmembrane</keyword>
<keyword evidence="1" id="KW-1133">Transmembrane helix</keyword>
<feature type="transmembrane region" description="Helical" evidence="1">
    <location>
        <begin position="98"/>
        <end position="118"/>
    </location>
</feature>
<feature type="transmembrane region" description="Helical" evidence="1">
    <location>
        <begin position="73"/>
        <end position="92"/>
    </location>
</feature>
<protein>
    <submittedName>
        <fullName evidence="2">DUF6069 family protein</fullName>
    </submittedName>
</protein>
<dbReference type="RefSeq" id="WP_259613323.1">
    <property type="nucleotide sequence ID" value="NZ_CP091139.2"/>
</dbReference>
<gene>
    <name evidence="2" type="ORF">L2X98_29795</name>
</gene>